<evidence type="ECO:0000313" key="2">
    <source>
        <dbReference type="EMBL" id="KAL3348559.1"/>
    </source>
</evidence>
<comment type="caution">
    <text evidence="2">The sequence shown here is derived from an EMBL/GenBank/DDBJ whole genome shotgun (WGS) entry which is preliminary data.</text>
</comment>
<name>A0ABD2SXI9_9SOLN</name>
<dbReference type="Gene3D" id="2.30.30.140">
    <property type="match status" value="1"/>
</dbReference>
<gene>
    <name evidence="2" type="ORF">AABB24_021964</name>
</gene>
<evidence type="ECO:0000313" key="3">
    <source>
        <dbReference type="Proteomes" id="UP001627284"/>
    </source>
</evidence>
<keyword evidence="3" id="KW-1185">Reference proteome</keyword>
<dbReference type="EMBL" id="JBJKTR010000013">
    <property type="protein sequence ID" value="KAL3348559.1"/>
    <property type="molecule type" value="Genomic_DNA"/>
</dbReference>
<dbReference type="InterPro" id="IPR033485">
    <property type="entry name" value="EMSY-LIKE_plant"/>
</dbReference>
<dbReference type="PANTHER" id="PTHR33432:SF29">
    <property type="entry name" value="PROTEIN EMSY-LIKE 3-LIKE"/>
    <property type="match status" value="1"/>
</dbReference>
<organism evidence="2 3">
    <name type="scientific">Solanum stoloniferum</name>
    <dbReference type="NCBI Taxonomy" id="62892"/>
    <lineage>
        <taxon>Eukaryota</taxon>
        <taxon>Viridiplantae</taxon>
        <taxon>Streptophyta</taxon>
        <taxon>Embryophyta</taxon>
        <taxon>Tracheophyta</taxon>
        <taxon>Spermatophyta</taxon>
        <taxon>Magnoliopsida</taxon>
        <taxon>eudicotyledons</taxon>
        <taxon>Gunneridae</taxon>
        <taxon>Pentapetalae</taxon>
        <taxon>asterids</taxon>
        <taxon>lamiids</taxon>
        <taxon>Solanales</taxon>
        <taxon>Solanaceae</taxon>
        <taxon>Solanoideae</taxon>
        <taxon>Solaneae</taxon>
        <taxon>Solanum</taxon>
    </lineage>
</organism>
<dbReference type="AlphaFoldDB" id="A0ABD2SXI9"/>
<reference evidence="2 3" key="1">
    <citation type="submission" date="2024-05" db="EMBL/GenBank/DDBJ databases">
        <title>De novo assembly of an allotetraploid wild potato.</title>
        <authorList>
            <person name="Hosaka A.J."/>
        </authorList>
    </citation>
    <scope>NUCLEOTIDE SEQUENCE [LARGE SCALE GENOMIC DNA]</scope>
    <source>
        <tissue evidence="2">Young leaves</tissue>
    </source>
</reference>
<proteinExistence type="predicted"/>
<evidence type="ECO:0000256" key="1">
    <source>
        <dbReference type="SAM" id="MobiDB-lite"/>
    </source>
</evidence>
<feature type="region of interest" description="Disordered" evidence="1">
    <location>
        <begin position="1"/>
        <end position="108"/>
    </location>
</feature>
<dbReference type="Proteomes" id="UP001627284">
    <property type="component" value="Unassembled WGS sequence"/>
</dbReference>
<dbReference type="FunFam" id="2.30.30.140:FF:000088">
    <property type="entry name" value="Protein EMSY-LIKE 3"/>
    <property type="match status" value="1"/>
</dbReference>
<dbReference type="CDD" id="cd20404">
    <property type="entry name" value="Tudor_Agenet_AtEML-like"/>
    <property type="match status" value="1"/>
</dbReference>
<dbReference type="SUPFAM" id="SSF63748">
    <property type="entry name" value="Tudor/PWWP/MBT"/>
    <property type="match status" value="1"/>
</dbReference>
<protein>
    <submittedName>
        <fullName evidence="2">Uncharacterized protein</fullName>
    </submittedName>
</protein>
<sequence>MLGTGQAIHDPLPSPSVSASRKKQKIAPPLPSQSFAGPSPTFHPPALAAANQPSSSAAKRGPMMGPKGKKSKSGQMMPGASSMKMQYPPSGPFGRGQLDNRVSESAKAASVDSLIGRKVRTRWPDDNNFYEAVITDYNKAEGRHALVYDMSTANETWEWVNLSEISPEDIQWDGEDPGISRHGNYGGSGRGVNRSVGRDSGPGAGRGRGLAKPQSRKGFPPSQNGGKKGADDIQLLHTDTLIKEVERVFGASHPDPLEVEKAKKVLKEHEQALLEAISRLGEISDGESDEHFMQAMNRE</sequence>
<feature type="region of interest" description="Disordered" evidence="1">
    <location>
        <begin position="170"/>
        <end position="231"/>
    </location>
</feature>
<accession>A0ABD2SXI9</accession>
<dbReference type="PANTHER" id="PTHR33432">
    <property type="entry name" value="PROTEIN EMSY-LIKE 4"/>
    <property type="match status" value="1"/>
</dbReference>